<dbReference type="RefSeq" id="XP_007772722.1">
    <property type="nucleotide sequence ID" value="XM_007774532.1"/>
</dbReference>
<sequence length="256" mass="29238">MRTIHHDFLPRFWHFFDADDKGTIHIDPHPASLSVYRSTPLSPLLTSVDLESPASGIRPFVFNRRMVIMKVADTVFSRHGELGLWIGAAQSKRPLMCTQVDNETRRHINVLDMLSLSVHDPHSDGLRMELLPSSSQSMYHAAILEVHQPWAAYRPGSTGTIKTFGEEPHTNARLITQIGLSQLQICFVIAQRMDVYSHQDMDMDRIHLIQTADPSFISEVYSQSKERLDERSAPRYRALSPRSEYFVIANTEQVEL</sequence>
<evidence type="ECO:0000313" key="2">
    <source>
        <dbReference type="Proteomes" id="UP000053558"/>
    </source>
</evidence>
<proteinExistence type="predicted"/>
<evidence type="ECO:0000313" key="1">
    <source>
        <dbReference type="EMBL" id="EIW77333.1"/>
    </source>
</evidence>
<keyword evidence="2" id="KW-1185">Reference proteome</keyword>
<name>A0A5M3MDX6_CONPW</name>
<gene>
    <name evidence="1" type="ORF">CONPUDRAFT_168280</name>
</gene>
<comment type="caution">
    <text evidence="1">The sequence shown here is derived from an EMBL/GenBank/DDBJ whole genome shotgun (WGS) entry which is preliminary data.</text>
</comment>
<reference evidence="2" key="1">
    <citation type="journal article" date="2012" name="Science">
        <title>The Paleozoic origin of enzymatic lignin decomposition reconstructed from 31 fungal genomes.</title>
        <authorList>
            <person name="Floudas D."/>
            <person name="Binder M."/>
            <person name="Riley R."/>
            <person name="Barry K."/>
            <person name="Blanchette R.A."/>
            <person name="Henrissat B."/>
            <person name="Martinez A.T."/>
            <person name="Otillar R."/>
            <person name="Spatafora J.W."/>
            <person name="Yadav J.S."/>
            <person name="Aerts A."/>
            <person name="Benoit I."/>
            <person name="Boyd A."/>
            <person name="Carlson A."/>
            <person name="Copeland A."/>
            <person name="Coutinho P.M."/>
            <person name="de Vries R.P."/>
            <person name="Ferreira P."/>
            <person name="Findley K."/>
            <person name="Foster B."/>
            <person name="Gaskell J."/>
            <person name="Glotzer D."/>
            <person name="Gorecki P."/>
            <person name="Heitman J."/>
            <person name="Hesse C."/>
            <person name="Hori C."/>
            <person name="Igarashi K."/>
            <person name="Jurgens J.A."/>
            <person name="Kallen N."/>
            <person name="Kersten P."/>
            <person name="Kohler A."/>
            <person name="Kuees U."/>
            <person name="Kumar T.K.A."/>
            <person name="Kuo A."/>
            <person name="LaButti K."/>
            <person name="Larrondo L.F."/>
            <person name="Lindquist E."/>
            <person name="Ling A."/>
            <person name="Lombard V."/>
            <person name="Lucas S."/>
            <person name="Lundell T."/>
            <person name="Martin R."/>
            <person name="McLaughlin D.J."/>
            <person name="Morgenstern I."/>
            <person name="Morin E."/>
            <person name="Murat C."/>
            <person name="Nagy L.G."/>
            <person name="Nolan M."/>
            <person name="Ohm R.A."/>
            <person name="Patyshakuliyeva A."/>
            <person name="Rokas A."/>
            <person name="Ruiz-Duenas F.J."/>
            <person name="Sabat G."/>
            <person name="Salamov A."/>
            <person name="Samejima M."/>
            <person name="Schmutz J."/>
            <person name="Slot J.C."/>
            <person name="St John F."/>
            <person name="Stenlid J."/>
            <person name="Sun H."/>
            <person name="Sun S."/>
            <person name="Syed K."/>
            <person name="Tsang A."/>
            <person name="Wiebenga A."/>
            <person name="Young D."/>
            <person name="Pisabarro A."/>
            <person name="Eastwood D.C."/>
            <person name="Martin F."/>
            <person name="Cullen D."/>
            <person name="Grigoriev I.V."/>
            <person name="Hibbett D.S."/>
        </authorList>
    </citation>
    <scope>NUCLEOTIDE SEQUENCE [LARGE SCALE GENOMIC DNA]</scope>
    <source>
        <strain evidence="2">RWD-64-598 SS2</strain>
    </source>
</reference>
<dbReference type="AlphaFoldDB" id="A0A5M3MDX6"/>
<dbReference type="EMBL" id="JH711584">
    <property type="protein sequence ID" value="EIW77333.1"/>
    <property type="molecule type" value="Genomic_DNA"/>
</dbReference>
<accession>A0A5M3MDX6</accession>
<protein>
    <submittedName>
        <fullName evidence="1">Uncharacterized protein</fullName>
    </submittedName>
</protein>
<dbReference type="Proteomes" id="UP000053558">
    <property type="component" value="Unassembled WGS sequence"/>
</dbReference>
<dbReference type="KEGG" id="cput:CONPUDRAFT_168280"/>
<dbReference type="GeneID" id="19205962"/>
<organism evidence="1 2">
    <name type="scientific">Coniophora puteana (strain RWD-64-598)</name>
    <name type="common">Brown rot fungus</name>
    <dbReference type="NCBI Taxonomy" id="741705"/>
    <lineage>
        <taxon>Eukaryota</taxon>
        <taxon>Fungi</taxon>
        <taxon>Dikarya</taxon>
        <taxon>Basidiomycota</taxon>
        <taxon>Agaricomycotina</taxon>
        <taxon>Agaricomycetes</taxon>
        <taxon>Agaricomycetidae</taxon>
        <taxon>Boletales</taxon>
        <taxon>Coniophorineae</taxon>
        <taxon>Coniophoraceae</taxon>
        <taxon>Coniophora</taxon>
    </lineage>
</organism>